<protein>
    <submittedName>
        <fullName evidence="2">Uncharacterized protein</fullName>
    </submittedName>
</protein>
<feature type="region of interest" description="Disordered" evidence="1">
    <location>
        <begin position="128"/>
        <end position="148"/>
    </location>
</feature>
<keyword evidence="3" id="KW-1185">Reference proteome</keyword>
<reference evidence="2" key="2">
    <citation type="submission" date="2023-06" db="EMBL/GenBank/DDBJ databases">
        <authorList>
            <consortium name="Lawrence Berkeley National Laboratory"/>
            <person name="Mondo S.J."/>
            <person name="Hensen N."/>
            <person name="Bonometti L."/>
            <person name="Westerberg I."/>
            <person name="Brannstrom I.O."/>
            <person name="Guillou S."/>
            <person name="Cros-Aarteil S."/>
            <person name="Calhoun S."/>
            <person name="Haridas S."/>
            <person name="Kuo A."/>
            <person name="Pangilinan J."/>
            <person name="Riley R."/>
            <person name="Labutti K."/>
            <person name="Andreopoulos B."/>
            <person name="Lipzen A."/>
            <person name="Chen C."/>
            <person name="Yanf M."/>
            <person name="Daum C."/>
            <person name="Ng V."/>
            <person name="Clum A."/>
            <person name="Steindorff A."/>
            <person name="Ohm R."/>
            <person name="Martin F."/>
            <person name="Silar P."/>
            <person name="Natvig D."/>
            <person name="Lalanne C."/>
            <person name="Gautier V."/>
            <person name="Ament-Velasquez S.L."/>
            <person name="Kruys A."/>
            <person name="Hutchinson M.I."/>
            <person name="Powell A.J."/>
            <person name="Barry K."/>
            <person name="Miller A.N."/>
            <person name="Grigoriev I.V."/>
            <person name="Debuchy R."/>
            <person name="Gladieux P."/>
            <person name="Thoren M.H."/>
            <person name="Johannesson H."/>
        </authorList>
    </citation>
    <scope>NUCLEOTIDE SEQUENCE</scope>
    <source>
        <strain evidence="2">PSN324</strain>
    </source>
</reference>
<organism evidence="2 3">
    <name type="scientific">Cladorrhinum samala</name>
    <dbReference type="NCBI Taxonomy" id="585594"/>
    <lineage>
        <taxon>Eukaryota</taxon>
        <taxon>Fungi</taxon>
        <taxon>Dikarya</taxon>
        <taxon>Ascomycota</taxon>
        <taxon>Pezizomycotina</taxon>
        <taxon>Sordariomycetes</taxon>
        <taxon>Sordariomycetidae</taxon>
        <taxon>Sordariales</taxon>
        <taxon>Podosporaceae</taxon>
        <taxon>Cladorrhinum</taxon>
    </lineage>
</organism>
<name>A0AAV9HJ62_9PEZI</name>
<dbReference type="Proteomes" id="UP001321749">
    <property type="component" value="Unassembled WGS sequence"/>
</dbReference>
<sequence>MSSRMGLRARAPINYLEAHLGIESQQGPDPPDKPIFLHDIPVYNPELAKHCAFPSLPFDHPGPGPSETWKKNQQRAGKHDTLDENVQTREQKPLRDLPTTIEANVKAGESDRDGLYYSPIPHCRASHGMKLPQRPPGSSALRHGVPARTDGVGYGSSLEKWMGAAERRERELAGSIINSQMQAKGKEPERVLNINNLASQKVGNNNNNNPPPNPCEATPASNASDASGWGPESPDNVFGWANMSMSTSSDEDPFVNTPSCRPGPSNTSANARSTPGPRTINAADPRKLADELPRRNATPHKVDRHRTIPEAPDSGLRSADDRRNFPLRALGSKRPDWISLSRGMQYLIVYELTQLGMSFIRIVRTLKLQPQEATELLNLIGAEYRKIHDMNRAVRRQAQDKHYSFEVLLEQASSLVTDSIGKKDVRMGKIFLAVVDLREVADRLDQYVGTSGGPAYPIILKHFDEPG</sequence>
<proteinExistence type="predicted"/>
<reference evidence="2" key="1">
    <citation type="journal article" date="2023" name="Mol. Phylogenet. Evol.">
        <title>Genome-scale phylogeny and comparative genomics of the fungal order Sordariales.</title>
        <authorList>
            <person name="Hensen N."/>
            <person name="Bonometti L."/>
            <person name="Westerberg I."/>
            <person name="Brannstrom I.O."/>
            <person name="Guillou S."/>
            <person name="Cros-Aarteil S."/>
            <person name="Calhoun S."/>
            <person name="Haridas S."/>
            <person name="Kuo A."/>
            <person name="Mondo S."/>
            <person name="Pangilinan J."/>
            <person name="Riley R."/>
            <person name="LaButti K."/>
            <person name="Andreopoulos B."/>
            <person name="Lipzen A."/>
            <person name="Chen C."/>
            <person name="Yan M."/>
            <person name="Daum C."/>
            <person name="Ng V."/>
            <person name="Clum A."/>
            <person name="Steindorff A."/>
            <person name="Ohm R.A."/>
            <person name="Martin F."/>
            <person name="Silar P."/>
            <person name="Natvig D.O."/>
            <person name="Lalanne C."/>
            <person name="Gautier V."/>
            <person name="Ament-Velasquez S.L."/>
            <person name="Kruys A."/>
            <person name="Hutchinson M.I."/>
            <person name="Powell A.J."/>
            <person name="Barry K."/>
            <person name="Miller A.N."/>
            <person name="Grigoriev I.V."/>
            <person name="Debuchy R."/>
            <person name="Gladieux P."/>
            <person name="Hiltunen Thoren M."/>
            <person name="Johannesson H."/>
        </authorList>
    </citation>
    <scope>NUCLEOTIDE SEQUENCE</scope>
    <source>
        <strain evidence="2">PSN324</strain>
    </source>
</reference>
<feature type="compositionally biased region" description="Basic and acidic residues" evidence="1">
    <location>
        <begin position="284"/>
        <end position="294"/>
    </location>
</feature>
<accession>A0AAV9HJ62</accession>
<dbReference type="AlphaFoldDB" id="A0AAV9HJ62"/>
<gene>
    <name evidence="2" type="ORF">QBC42DRAFT_299071</name>
</gene>
<dbReference type="EMBL" id="MU865025">
    <property type="protein sequence ID" value="KAK4459890.1"/>
    <property type="molecule type" value="Genomic_DNA"/>
</dbReference>
<feature type="compositionally biased region" description="Polar residues" evidence="1">
    <location>
        <begin position="256"/>
        <end position="273"/>
    </location>
</feature>
<feature type="region of interest" description="Disordered" evidence="1">
    <location>
        <begin position="200"/>
        <end position="320"/>
    </location>
</feature>
<comment type="caution">
    <text evidence="2">The sequence shown here is derived from an EMBL/GenBank/DDBJ whole genome shotgun (WGS) entry which is preliminary data.</text>
</comment>
<evidence type="ECO:0000256" key="1">
    <source>
        <dbReference type="SAM" id="MobiDB-lite"/>
    </source>
</evidence>
<evidence type="ECO:0000313" key="2">
    <source>
        <dbReference type="EMBL" id="KAK4459890.1"/>
    </source>
</evidence>
<evidence type="ECO:0000313" key="3">
    <source>
        <dbReference type="Proteomes" id="UP001321749"/>
    </source>
</evidence>
<feature type="region of interest" description="Disordered" evidence="1">
    <location>
        <begin position="56"/>
        <end position="82"/>
    </location>
</feature>